<keyword evidence="1" id="KW-0833">Ubl conjugation pathway</keyword>
<keyword evidence="3" id="KW-1133">Transmembrane helix</keyword>
<reference evidence="5 6" key="1">
    <citation type="submission" date="2016-07" db="EMBL/GenBank/DDBJ databases">
        <title>Pervasive Adenine N6-methylation of Active Genes in Fungi.</title>
        <authorList>
            <consortium name="DOE Joint Genome Institute"/>
            <person name="Mondo S.J."/>
            <person name="Dannebaum R.O."/>
            <person name="Kuo R.C."/>
            <person name="Labutti K."/>
            <person name="Haridas S."/>
            <person name="Kuo A."/>
            <person name="Salamov A."/>
            <person name="Ahrendt S.R."/>
            <person name="Lipzen A."/>
            <person name="Sullivan W."/>
            <person name="Andreopoulos W.B."/>
            <person name="Clum A."/>
            <person name="Lindquist E."/>
            <person name="Daum C."/>
            <person name="Ramamoorthy G.K."/>
            <person name="Gryganskyi A."/>
            <person name="Culley D."/>
            <person name="Magnuson J.K."/>
            <person name="James T.Y."/>
            <person name="O'Malley M.A."/>
            <person name="Stajich J.E."/>
            <person name="Spatafora J.W."/>
            <person name="Visel A."/>
            <person name="Grigoriev I.V."/>
        </authorList>
    </citation>
    <scope>NUCLEOTIDE SEQUENCE [LARGE SCALE GENOMIC DNA]</scope>
    <source>
        <strain evidence="5 6">NRRL 2496</strain>
    </source>
</reference>
<dbReference type="Gene3D" id="1.20.1280.50">
    <property type="match status" value="1"/>
</dbReference>
<organism evidence="5 6">
    <name type="scientific">Syncephalastrum racemosum</name>
    <name type="common">Filamentous fungus</name>
    <dbReference type="NCBI Taxonomy" id="13706"/>
    <lineage>
        <taxon>Eukaryota</taxon>
        <taxon>Fungi</taxon>
        <taxon>Fungi incertae sedis</taxon>
        <taxon>Mucoromycota</taxon>
        <taxon>Mucoromycotina</taxon>
        <taxon>Mucoromycetes</taxon>
        <taxon>Mucorales</taxon>
        <taxon>Syncephalastraceae</taxon>
        <taxon>Syncephalastrum</taxon>
    </lineage>
</organism>
<dbReference type="GO" id="GO:0005737">
    <property type="term" value="C:cytoplasm"/>
    <property type="evidence" value="ECO:0007669"/>
    <property type="project" value="TreeGrafter"/>
</dbReference>
<dbReference type="Gene3D" id="3.10.129.10">
    <property type="entry name" value="Hotdog Thioesterase"/>
    <property type="match status" value="1"/>
</dbReference>
<feature type="domain" description="F-box" evidence="4">
    <location>
        <begin position="204"/>
        <end position="253"/>
    </location>
</feature>
<keyword evidence="6" id="KW-1185">Reference proteome</keyword>
<dbReference type="PANTHER" id="PTHR12874">
    <property type="entry name" value="F-BOX ONLY PROTEIN 48-RELATED"/>
    <property type="match status" value="1"/>
</dbReference>
<dbReference type="PROSITE" id="PS50181">
    <property type="entry name" value="FBOX"/>
    <property type="match status" value="1"/>
</dbReference>
<dbReference type="OMA" id="FRSIHAT"/>
<dbReference type="InterPro" id="IPR027961">
    <property type="entry name" value="DUF4442"/>
</dbReference>
<evidence type="ECO:0000313" key="5">
    <source>
        <dbReference type="EMBL" id="ORZ00198.1"/>
    </source>
</evidence>
<dbReference type="SUPFAM" id="SSF54637">
    <property type="entry name" value="Thioesterase/thiol ester dehydrase-isomerase"/>
    <property type="match status" value="1"/>
</dbReference>
<evidence type="ECO:0000256" key="3">
    <source>
        <dbReference type="SAM" id="Phobius"/>
    </source>
</evidence>
<dbReference type="InterPro" id="IPR036047">
    <property type="entry name" value="F-box-like_dom_sf"/>
</dbReference>
<dbReference type="OrthoDB" id="10255641at2759"/>
<dbReference type="Pfam" id="PF12937">
    <property type="entry name" value="F-box-like"/>
    <property type="match status" value="1"/>
</dbReference>
<feature type="region of interest" description="Disordered" evidence="2">
    <location>
        <begin position="1"/>
        <end position="46"/>
    </location>
</feature>
<evidence type="ECO:0000313" key="6">
    <source>
        <dbReference type="Proteomes" id="UP000242180"/>
    </source>
</evidence>
<sequence length="651" mass="74239">MSDFPYPPSPSDNMGLDSFRKEWQEQIRSQQPSPPSTPPLQATKATDKDDYYQQENDMSYDIAVAASQAANCCDLEPVQPTELMKKARAIDVYLKAMELERQGQLSEALLHYRRAFKLDRDIDSVYRCMEQDGLSPAAAVAAVMVQQKQKEEASSSVAESSIGAPLRVQVKAEERLQGEETIVSMETDGSLEMLEYTPAVEMKPVYISKLPNEVLLHILGYVVQHSASSVAHFALVCKRFFVMTRSPSLWRHACIHAFCTPDMTLAQSRLLQQIHVEKYAGSWLQMYQERPRIRYDGVYISVCQYIRPGESDSAWTKPVHLVTYYRYLRFMPDGTVIKYLSTDEPQGVVRLLKPGFSRRQVFQGQFMVVEEDNRICIEMKDASRPREQFHMELYMKSTRGGKRSKLGWVEYSSSKEGRDESTMYDLQYMRPKPTTPAEAAASPFTAALYGHMEATVHLVRVALELEWTIFTRFIVGVILVTFISLVYLLFTMRNARQPLSIWERLNKPLIKLFRPRIFAYLLGKADPYATSIDLRISTFSRGFCTGIMRDHKRTHNPFRSIHATALATFAETVGGLALMSTLKEKDRAILTSLKVEYKKKARGLLTASSDFTPPTFQEGRQDIETEVVIKDRMLDTVAIVKLGWCVETKEA</sequence>
<accession>A0A1X2HLI6</accession>
<evidence type="ECO:0000259" key="4">
    <source>
        <dbReference type="PROSITE" id="PS50181"/>
    </source>
</evidence>
<dbReference type="CDD" id="cd22089">
    <property type="entry name" value="F-box_FBXO9"/>
    <property type="match status" value="1"/>
</dbReference>
<dbReference type="InterPro" id="IPR045464">
    <property type="entry name" value="Hrt3/FBXO9_C"/>
</dbReference>
<dbReference type="Pfam" id="PF19270">
    <property type="entry name" value="FBO_C"/>
    <property type="match status" value="1"/>
</dbReference>
<protein>
    <recommendedName>
        <fullName evidence="4">F-box domain-containing protein</fullName>
    </recommendedName>
</protein>
<dbReference type="Pfam" id="PF14539">
    <property type="entry name" value="DUF4442"/>
    <property type="match status" value="1"/>
</dbReference>
<evidence type="ECO:0000256" key="1">
    <source>
        <dbReference type="ARBA" id="ARBA00022786"/>
    </source>
</evidence>
<dbReference type="CDD" id="cd03443">
    <property type="entry name" value="PaaI_thioesterase"/>
    <property type="match status" value="1"/>
</dbReference>
<evidence type="ECO:0000256" key="2">
    <source>
        <dbReference type="SAM" id="MobiDB-lite"/>
    </source>
</evidence>
<feature type="compositionally biased region" description="Pro residues" evidence="2">
    <location>
        <begin position="1"/>
        <end position="10"/>
    </location>
</feature>
<dbReference type="InterPro" id="IPR029069">
    <property type="entry name" value="HotDog_dom_sf"/>
</dbReference>
<dbReference type="GO" id="GO:0019005">
    <property type="term" value="C:SCF ubiquitin ligase complex"/>
    <property type="evidence" value="ECO:0007669"/>
    <property type="project" value="TreeGrafter"/>
</dbReference>
<dbReference type="AlphaFoldDB" id="A0A1X2HLI6"/>
<dbReference type="InterPro" id="IPR001810">
    <property type="entry name" value="F-box_dom"/>
</dbReference>
<proteinExistence type="predicted"/>
<dbReference type="STRING" id="13706.A0A1X2HLI6"/>
<keyword evidence="3" id="KW-0812">Transmembrane</keyword>
<dbReference type="SUPFAM" id="SSF81383">
    <property type="entry name" value="F-box domain"/>
    <property type="match status" value="1"/>
</dbReference>
<comment type="caution">
    <text evidence="5">The sequence shown here is derived from an EMBL/GenBank/DDBJ whole genome shotgun (WGS) entry which is preliminary data.</text>
</comment>
<dbReference type="GO" id="GO:0031146">
    <property type="term" value="P:SCF-dependent proteasomal ubiquitin-dependent protein catabolic process"/>
    <property type="evidence" value="ECO:0007669"/>
    <property type="project" value="TreeGrafter"/>
</dbReference>
<gene>
    <name evidence="5" type="ORF">BCR43DRAFT_511230</name>
</gene>
<dbReference type="PANTHER" id="PTHR12874:SF9">
    <property type="entry name" value="F-BOX ONLY PROTEIN 48"/>
    <property type="match status" value="1"/>
</dbReference>
<dbReference type="InParanoid" id="A0A1X2HLI6"/>
<dbReference type="FunCoup" id="A0A1X2HLI6">
    <property type="interactions" value="71"/>
</dbReference>
<dbReference type="EMBL" id="MCGN01000002">
    <property type="protein sequence ID" value="ORZ00198.1"/>
    <property type="molecule type" value="Genomic_DNA"/>
</dbReference>
<feature type="transmembrane region" description="Helical" evidence="3">
    <location>
        <begin position="469"/>
        <end position="490"/>
    </location>
</feature>
<dbReference type="Proteomes" id="UP000242180">
    <property type="component" value="Unassembled WGS sequence"/>
</dbReference>
<keyword evidence="3" id="KW-0472">Membrane</keyword>
<name>A0A1X2HLI6_SYNRA</name>